<reference evidence="4 6" key="3">
    <citation type="submission" date="2017-07" db="EMBL/GenBank/DDBJ databases">
        <title>Prevalence of linear plasmids in Cutibacterium (Propionibacterium) acnes isolates obtained from prostatic tissue.</title>
        <authorList>
            <person name="Davidsson S."/>
            <person name="Carlsson J."/>
            <person name="Molling P."/>
            <person name="Andren O."/>
            <person name="Andersson S.-O."/>
            <person name="Brzuszkiewicz E."/>
            <person name="Poehlein A."/>
            <person name="Al-Zeer M."/>
            <person name="Brinkmann V."/>
            <person name="Scavenius C."/>
            <person name="Nazipi S."/>
            <person name="Soderquist B."/>
            <person name="Bruggemann H."/>
        </authorList>
    </citation>
    <scope>NUCLEOTIDE SEQUENCE [LARGE SCALE GENOMIC DNA]</scope>
    <source>
        <strain evidence="4 6">DSM 753</strain>
    </source>
</reference>
<feature type="compositionally biased region" description="Polar residues" evidence="1">
    <location>
        <begin position="19"/>
        <end position="41"/>
    </location>
</feature>
<evidence type="ECO:0000256" key="2">
    <source>
        <dbReference type="SAM" id="Phobius"/>
    </source>
</evidence>
<feature type="transmembrane region" description="Helical" evidence="2">
    <location>
        <begin position="71"/>
        <end position="90"/>
    </location>
</feature>
<evidence type="ECO:0000313" key="6">
    <source>
        <dbReference type="Proteomes" id="UP000220611"/>
    </source>
</evidence>
<keyword evidence="2" id="KW-1133">Transmembrane helix</keyword>
<dbReference type="EMBL" id="NOXF01000001">
    <property type="protein sequence ID" value="PEQ25927.1"/>
    <property type="molecule type" value="Genomic_DNA"/>
</dbReference>
<sequence>MDQSNQTPKAPENQEQKNDAGSNASGEKSHEAQNTGNARRQSAYRTEQAFVGSNGNPGGTTPLTKANNTKLFSVLAYFSVLWLVGLLADPDNPKVRFHVNQGILLSIFSAAYSLAMTVLNAAFTYLPFLFIFTALLSVLGGAAVLALMVWGIVNAAQDKEEPLPILGTLYTFIQ</sequence>
<gene>
    <name evidence="4" type="ORF">CH238_02750</name>
    <name evidence="3" type="ORF">CLOLEP_02941</name>
</gene>
<dbReference type="Proteomes" id="UP000220611">
    <property type="component" value="Unassembled WGS sequence"/>
</dbReference>
<feature type="region of interest" description="Disordered" evidence="1">
    <location>
        <begin position="1"/>
        <end position="41"/>
    </location>
</feature>
<proteinExistence type="predicted"/>
<dbReference type="eggNOG" id="COG4818">
    <property type="taxonomic scope" value="Bacteria"/>
</dbReference>
<evidence type="ECO:0000313" key="4">
    <source>
        <dbReference type="EMBL" id="PEQ25927.1"/>
    </source>
</evidence>
<comment type="caution">
    <text evidence="3">The sequence shown here is derived from an EMBL/GenBank/DDBJ whole genome shotgun (WGS) entry which is preliminary data.</text>
</comment>
<evidence type="ECO:0000313" key="3">
    <source>
        <dbReference type="EMBL" id="EDO60123.1"/>
    </source>
</evidence>
<keyword evidence="6" id="KW-1185">Reference proteome</keyword>
<keyword evidence="2" id="KW-0472">Membrane</keyword>
<evidence type="ECO:0000256" key="1">
    <source>
        <dbReference type="SAM" id="MobiDB-lite"/>
    </source>
</evidence>
<dbReference type="AlphaFoldDB" id="A7VWH6"/>
<reference evidence="3 5" key="1">
    <citation type="submission" date="2007-08" db="EMBL/GenBank/DDBJ databases">
        <title>Draft genome sequence of Clostridium leptum (DSM 753).</title>
        <authorList>
            <person name="Sudarsanam P."/>
            <person name="Ley R."/>
            <person name="Guruge J."/>
            <person name="Turnbaugh P.J."/>
            <person name="Mahowald M."/>
            <person name="Liep D."/>
            <person name="Gordon J."/>
        </authorList>
    </citation>
    <scope>NUCLEOTIDE SEQUENCE [LARGE SCALE GENOMIC DNA]</scope>
    <source>
        <strain evidence="3 5">DSM 753</strain>
    </source>
</reference>
<keyword evidence="2" id="KW-0812">Transmembrane</keyword>
<name>A7VWH6_9FIRM</name>
<evidence type="ECO:0000313" key="5">
    <source>
        <dbReference type="Proteomes" id="UP000003490"/>
    </source>
</evidence>
<dbReference type="HOGENOM" id="CLU_1537419_0_0_9"/>
<dbReference type="EMBL" id="ABCB02000020">
    <property type="protein sequence ID" value="EDO60123.1"/>
    <property type="molecule type" value="Genomic_DNA"/>
</dbReference>
<feature type="transmembrane region" description="Helical" evidence="2">
    <location>
        <begin position="102"/>
        <end position="123"/>
    </location>
</feature>
<dbReference type="Proteomes" id="UP000003490">
    <property type="component" value="Unassembled WGS sequence"/>
</dbReference>
<protein>
    <recommendedName>
        <fullName evidence="7">Chloroplast import component protein (Tic20)</fullName>
    </recommendedName>
</protein>
<feature type="transmembrane region" description="Helical" evidence="2">
    <location>
        <begin position="129"/>
        <end position="153"/>
    </location>
</feature>
<reference evidence="3 5" key="2">
    <citation type="submission" date="2007-08" db="EMBL/GenBank/DDBJ databases">
        <authorList>
            <person name="Fulton L."/>
            <person name="Clifton S."/>
            <person name="Fulton B."/>
            <person name="Xu J."/>
            <person name="Minx P."/>
            <person name="Pepin K.H."/>
            <person name="Johnson M."/>
            <person name="Thiruvilangam P."/>
            <person name="Bhonagiri V."/>
            <person name="Nash W.E."/>
            <person name="Wang C."/>
            <person name="Mardis E.R."/>
            <person name="Wilson R.K."/>
        </authorList>
    </citation>
    <scope>NUCLEOTIDE SEQUENCE [LARGE SCALE GENOMIC DNA]</scope>
    <source>
        <strain evidence="3 5">DSM 753</strain>
    </source>
</reference>
<dbReference type="OrthoDB" id="7595353at2"/>
<organism evidence="3 5">
    <name type="scientific">[Clostridium] leptum DSM 753</name>
    <dbReference type="NCBI Taxonomy" id="428125"/>
    <lineage>
        <taxon>Bacteria</taxon>
        <taxon>Bacillati</taxon>
        <taxon>Bacillota</taxon>
        <taxon>Clostridia</taxon>
        <taxon>Eubacteriales</taxon>
        <taxon>Oscillospiraceae</taxon>
        <taxon>Oscillospiraceae incertae sedis</taxon>
    </lineage>
</organism>
<accession>A7VWH6</accession>
<evidence type="ECO:0008006" key="7">
    <source>
        <dbReference type="Google" id="ProtNLM"/>
    </source>
</evidence>